<keyword evidence="2 7" id="KW-0813">Transport</keyword>
<keyword evidence="10" id="KW-1185">Reference proteome</keyword>
<dbReference type="SUPFAM" id="SSF161098">
    <property type="entry name" value="MetI-like"/>
    <property type="match status" value="1"/>
</dbReference>
<dbReference type="Pfam" id="PF00528">
    <property type="entry name" value="BPD_transp_1"/>
    <property type="match status" value="1"/>
</dbReference>
<dbReference type="Gene3D" id="1.10.3720.10">
    <property type="entry name" value="MetI-like"/>
    <property type="match status" value="1"/>
</dbReference>
<sequence>MNIDQIVSKKEQTKVISSAPKRNSQFKKRLTILLFILPALIVYMIYVVYPIITTFNYSLFSWSGTQREKIFVGLTNYIQLFADSTFWMALKNNIKIVLVSVFVQIPLGLVMALILFSSIKGRKVFNVLYFLPYLMSTVAIGLLWIYMYDPVNGPVNRVLDIFGFSPVAWLADPILAMTSVLIVIVWQFAPFYMILFKAAMVGIPDELYEAADMDGANSFHKFVYITLPSLMPTIVTSSVLAVVGSLKAFDIFYIMTRGGPGHATEILGTYMYKQGFVNLNMGYASAIAFMMFLIAFVIVVLIQVIEYQRRKRGLLTP</sequence>
<evidence type="ECO:0000256" key="4">
    <source>
        <dbReference type="ARBA" id="ARBA00022692"/>
    </source>
</evidence>
<evidence type="ECO:0000256" key="2">
    <source>
        <dbReference type="ARBA" id="ARBA00022448"/>
    </source>
</evidence>
<name>A0ABU0CQX2_9BACI</name>
<keyword evidence="6 7" id="KW-0472">Membrane</keyword>
<dbReference type="PROSITE" id="PS50928">
    <property type="entry name" value="ABC_TM1"/>
    <property type="match status" value="1"/>
</dbReference>
<evidence type="ECO:0000256" key="7">
    <source>
        <dbReference type="RuleBase" id="RU363032"/>
    </source>
</evidence>
<feature type="transmembrane region" description="Helical" evidence="7">
    <location>
        <begin position="128"/>
        <end position="147"/>
    </location>
</feature>
<evidence type="ECO:0000259" key="8">
    <source>
        <dbReference type="PROSITE" id="PS50928"/>
    </source>
</evidence>
<dbReference type="InterPro" id="IPR000515">
    <property type="entry name" value="MetI-like"/>
</dbReference>
<dbReference type="InterPro" id="IPR035906">
    <property type="entry name" value="MetI-like_sf"/>
</dbReference>
<feature type="transmembrane region" description="Helical" evidence="7">
    <location>
        <begin position="222"/>
        <end position="243"/>
    </location>
</feature>
<evidence type="ECO:0000256" key="3">
    <source>
        <dbReference type="ARBA" id="ARBA00022475"/>
    </source>
</evidence>
<feature type="domain" description="ABC transmembrane type-1" evidence="8">
    <location>
        <begin position="90"/>
        <end position="302"/>
    </location>
</feature>
<reference evidence="9 10" key="1">
    <citation type="submission" date="2023-07" db="EMBL/GenBank/DDBJ databases">
        <title>Genomic Encyclopedia of Type Strains, Phase IV (KMG-IV): sequencing the most valuable type-strain genomes for metagenomic binning, comparative biology and taxonomic classification.</title>
        <authorList>
            <person name="Goeker M."/>
        </authorList>
    </citation>
    <scope>NUCLEOTIDE SEQUENCE [LARGE SCALE GENOMIC DNA]</scope>
    <source>
        <strain evidence="9 10">DSM 17740</strain>
    </source>
</reference>
<organism evidence="9 10">
    <name type="scientific">Caldalkalibacillus uzonensis</name>
    <dbReference type="NCBI Taxonomy" id="353224"/>
    <lineage>
        <taxon>Bacteria</taxon>
        <taxon>Bacillati</taxon>
        <taxon>Bacillota</taxon>
        <taxon>Bacilli</taxon>
        <taxon>Bacillales</taxon>
        <taxon>Bacillaceae</taxon>
        <taxon>Caldalkalibacillus</taxon>
    </lineage>
</organism>
<comment type="similarity">
    <text evidence="7">Belongs to the binding-protein-dependent transport system permease family.</text>
</comment>
<dbReference type="PANTHER" id="PTHR30193">
    <property type="entry name" value="ABC TRANSPORTER PERMEASE PROTEIN"/>
    <property type="match status" value="1"/>
</dbReference>
<keyword evidence="4 7" id="KW-0812">Transmembrane</keyword>
<proteinExistence type="inferred from homology"/>
<dbReference type="InterPro" id="IPR051393">
    <property type="entry name" value="ABC_transporter_permease"/>
</dbReference>
<evidence type="ECO:0000256" key="5">
    <source>
        <dbReference type="ARBA" id="ARBA00022989"/>
    </source>
</evidence>
<keyword evidence="3" id="KW-1003">Cell membrane</keyword>
<feature type="transmembrane region" description="Helical" evidence="7">
    <location>
        <begin position="96"/>
        <end position="116"/>
    </location>
</feature>
<dbReference type="PANTHER" id="PTHR30193:SF37">
    <property type="entry name" value="INNER MEMBRANE ABC TRANSPORTER PERMEASE PROTEIN YCJO"/>
    <property type="match status" value="1"/>
</dbReference>
<evidence type="ECO:0000256" key="1">
    <source>
        <dbReference type="ARBA" id="ARBA00004651"/>
    </source>
</evidence>
<feature type="transmembrane region" description="Helical" evidence="7">
    <location>
        <begin position="30"/>
        <end position="52"/>
    </location>
</feature>
<comment type="caution">
    <text evidence="9">The sequence shown here is derived from an EMBL/GenBank/DDBJ whole genome shotgun (WGS) entry which is preliminary data.</text>
</comment>
<comment type="subcellular location">
    <subcellularLocation>
        <location evidence="1 7">Cell membrane</location>
        <topology evidence="1 7">Multi-pass membrane protein</topology>
    </subcellularLocation>
</comment>
<dbReference type="RefSeq" id="WP_307337796.1">
    <property type="nucleotide sequence ID" value="NZ_JAUSUQ010000005.1"/>
</dbReference>
<feature type="transmembrane region" description="Helical" evidence="7">
    <location>
        <begin position="281"/>
        <end position="302"/>
    </location>
</feature>
<keyword evidence="5 7" id="KW-1133">Transmembrane helix</keyword>
<dbReference type="EMBL" id="JAUSUQ010000005">
    <property type="protein sequence ID" value="MDQ0338815.1"/>
    <property type="molecule type" value="Genomic_DNA"/>
</dbReference>
<protein>
    <submittedName>
        <fullName evidence="9">Raffinose/stachyose/melibiose transport system permease protein</fullName>
    </submittedName>
</protein>
<dbReference type="CDD" id="cd06261">
    <property type="entry name" value="TM_PBP2"/>
    <property type="match status" value="1"/>
</dbReference>
<dbReference type="Proteomes" id="UP001232445">
    <property type="component" value="Unassembled WGS sequence"/>
</dbReference>
<accession>A0ABU0CQX2</accession>
<evidence type="ECO:0000313" key="9">
    <source>
        <dbReference type="EMBL" id="MDQ0338815.1"/>
    </source>
</evidence>
<evidence type="ECO:0000313" key="10">
    <source>
        <dbReference type="Proteomes" id="UP001232445"/>
    </source>
</evidence>
<gene>
    <name evidence="9" type="ORF">J2S00_001601</name>
</gene>
<feature type="transmembrane region" description="Helical" evidence="7">
    <location>
        <begin position="167"/>
        <end position="189"/>
    </location>
</feature>
<evidence type="ECO:0000256" key="6">
    <source>
        <dbReference type="ARBA" id="ARBA00023136"/>
    </source>
</evidence>